<dbReference type="InParanoid" id="K3Z196"/>
<dbReference type="AlphaFoldDB" id="K3Z196"/>
<accession>K3Z196</accession>
<dbReference type="HOGENOM" id="CLU_2254834_0_0_1"/>
<dbReference type="EnsemblPlants" id="KQL31961">
    <property type="protein sequence ID" value="KQL31961"/>
    <property type="gene ID" value="SETIT_020314mg"/>
</dbReference>
<sequence length="104" mass="11921">MMRKRDFYSDPSLLLRRRRCLTADDARARFLLLSIPYPMTCYYTPEEEAQLNCSASDDGPQPLLVICTGLMSRVLPILGGDIPRQHEHLSSIIYVTLFFLTLDP</sequence>
<evidence type="ECO:0000313" key="1">
    <source>
        <dbReference type="EnsemblPlants" id="KQL31961"/>
    </source>
</evidence>
<reference evidence="2" key="1">
    <citation type="journal article" date="2012" name="Nat. Biotechnol.">
        <title>Reference genome sequence of the model plant Setaria.</title>
        <authorList>
            <person name="Bennetzen J.L."/>
            <person name="Schmutz J."/>
            <person name="Wang H."/>
            <person name="Percifield R."/>
            <person name="Hawkins J."/>
            <person name="Pontaroli A.C."/>
            <person name="Estep M."/>
            <person name="Feng L."/>
            <person name="Vaughn J.N."/>
            <person name="Grimwood J."/>
            <person name="Jenkins J."/>
            <person name="Barry K."/>
            <person name="Lindquist E."/>
            <person name="Hellsten U."/>
            <person name="Deshpande S."/>
            <person name="Wang X."/>
            <person name="Wu X."/>
            <person name="Mitros T."/>
            <person name="Triplett J."/>
            <person name="Yang X."/>
            <person name="Ye C.Y."/>
            <person name="Mauro-Herrera M."/>
            <person name="Wang L."/>
            <person name="Li P."/>
            <person name="Sharma M."/>
            <person name="Sharma R."/>
            <person name="Ronald P.C."/>
            <person name="Panaud O."/>
            <person name="Kellogg E.A."/>
            <person name="Brutnell T.P."/>
            <person name="Doust A.N."/>
            <person name="Tuskan G.A."/>
            <person name="Rokhsar D."/>
            <person name="Devos K.M."/>
        </authorList>
    </citation>
    <scope>NUCLEOTIDE SEQUENCE [LARGE SCALE GENOMIC DNA]</scope>
    <source>
        <strain evidence="2">cv. Yugu1</strain>
    </source>
</reference>
<dbReference type="Proteomes" id="UP000004995">
    <property type="component" value="Unassembled WGS sequence"/>
</dbReference>
<organism evidence="1 2">
    <name type="scientific">Setaria italica</name>
    <name type="common">Foxtail millet</name>
    <name type="synonym">Panicum italicum</name>
    <dbReference type="NCBI Taxonomy" id="4555"/>
    <lineage>
        <taxon>Eukaryota</taxon>
        <taxon>Viridiplantae</taxon>
        <taxon>Streptophyta</taxon>
        <taxon>Embryophyta</taxon>
        <taxon>Tracheophyta</taxon>
        <taxon>Spermatophyta</taxon>
        <taxon>Magnoliopsida</taxon>
        <taxon>Liliopsida</taxon>
        <taxon>Poales</taxon>
        <taxon>Poaceae</taxon>
        <taxon>PACMAD clade</taxon>
        <taxon>Panicoideae</taxon>
        <taxon>Panicodae</taxon>
        <taxon>Paniceae</taxon>
        <taxon>Cenchrinae</taxon>
        <taxon>Setaria</taxon>
    </lineage>
</organism>
<protein>
    <submittedName>
        <fullName evidence="1">Uncharacterized protein</fullName>
    </submittedName>
</protein>
<name>K3Z196_SETIT</name>
<dbReference type="Gramene" id="KQL31961">
    <property type="protein sequence ID" value="KQL31961"/>
    <property type="gene ID" value="SETIT_020314mg"/>
</dbReference>
<keyword evidence="2" id="KW-1185">Reference proteome</keyword>
<reference evidence="1" key="2">
    <citation type="submission" date="2018-08" db="UniProtKB">
        <authorList>
            <consortium name="EnsemblPlants"/>
        </authorList>
    </citation>
    <scope>IDENTIFICATION</scope>
    <source>
        <strain evidence="1">Yugu1</strain>
    </source>
</reference>
<proteinExistence type="predicted"/>
<dbReference type="EMBL" id="AGNK02000587">
    <property type="status" value="NOT_ANNOTATED_CDS"/>
    <property type="molecule type" value="Genomic_DNA"/>
</dbReference>
<evidence type="ECO:0000313" key="2">
    <source>
        <dbReference type="Proteomes" id="UP000004995"/>
    </source>
</evidence>